<dbReference type="SMART" id="SM00854">
    <property type="entry name" value="PGA_cap"/>
    <property type="match status" value="1"/>
</dbReference>
<comment type="similarity">
    <text evidence="1">Belongs to the CapA family.</text>
</comment>
<dbReference type="InterPro" id="IPR052169">
    <property type="entry name" value="CW_Biosynth-Accessory"/>
</dbReference>
<evidence type="ECO:0000259" key="2">
    <source>
        <dbReference type="SMART" id="SM00854"/>
    </source>
</evidence>
<dbReference type="InterPro" id="IPR019079">
    <property type="entry name" value="Capsule_synth_CapA"/>
</dbReference>
<keyword evidence="4" id="KW-1185">Reference proteome</keyword>
<dbReference type="Gene3D" id="3.60.21.10">
    <property type="match status" value="1"/>
</dbReference>
<reference evidence="3 4" key="1">
    <citation type="submission" date="2021-01" db="EMBL/GenBank/DDBJ databases">
        <title>Whole genome shotgun sequence of Asanoa siamensis NBRC 107932.</title>
        <authorList>
            <person name="Komaki H."/>
            <person name="Tamura T."/>
        </authorList>
    </citation>
    <scope>NUCLEOTIDE SEQUENCE [LARGE SCALE GENOMIC DNA]</scope>
    <source>
        <strain evidence="3 4">NBRC 107932</strain>
    </source>
</reference>
<proteinExistence type="inferred from homology"/>
<evidence type="ECO:0000313" key="4">
    <source>
        <dbReference type="Proteomes" id="UP000604117"/>
    </source>
</evidence>
<gene>
    <name evidence="3" type="ORF">Asi02nite_30990</name>
</gene>
<sequence>MRVGHVSQTFSFNGLPEPAGKPWLANELNVAALRREARATRAAGAEFVIASIHWGTEYAHAPDALQRRVARELLRSPDIDLIIGHHAHVVQPFDRVGGKWVAYGLGNHVSFQDFSLDTRDGVIARFTITETAPGIFAVTRAEAIPTWMRLGGGPPRVLNAARCAARTSTALRRDCQVSWRRTARRVSAPGLVVVAR</sequence>
<protein>
    <recommendedName>
        <fullName evidence="2">Capsule synthesis protein CapA domain-containing protein</fullName>
    </recommendedName>
</protein>
<dbReference type="PANTHER" id="PTHR33393">
    <property type="entry name" value="POLYGLUTAMINE SYNTHESIS ACCESSORY PROTEIN RV0574C-RELATED"/>
    <property type="match status" value="1"/>
</dbReference>
<organism evidence="3 4">
    <name type="scientific">Asanoa siamensis</name>
    <dbReference type="NCBI Taxonomy" id="926357"/>
    <lineage>
        <taxon>Bacteria</taxon>
        <taxon>Bacillati</taxon>
        <taxon>Actinomycetota</taxon>
        <taxon>Actinomycetes</taxon>
        <taxon>Micromonosporales</taxon>
        <taxon>Micromonosporaceae</taxon>
        <taxon>Asanoa</taxon>
    </lineage>
</organism>
<accession>A0ABQ4CQP2</accession>
<dbReference type="Pfam" id="PF09587">
    <property type="entry name" value="PGA_cap"/>
    <property type="match status" value="1"/>
</dbReference>
<dbReference type="PANTHER" id="PTHR33393:SF11">
    <property type="entry name" value="POLYGLUTAMINE SYNTHESIS ACCESSORY PROTEIN RV0574C-RELATED"/>
    <property type="match status" value="1"/>
</dbReference>
<comment type="caution">
    <text evidence="3">The sequence shown here is derived from an EMBL/GenBank/DDBJ whole genome shotgun (WGS) entry which is preliminary data.</text>
</comment>
<feature type="domain" description="Capsule synthesis protein CapA" evidence="2">
    <location>
        <begin position="1"/>
        <end position="112"/>
    </location>
</feature>
<evidence type="ECO:0000313" key="3">
    <source>
        <dbReference type="EMBL" id="GIF73581.1"/>
    </source>
</evidence>
<dbReference type="InterPro" id="IPR029052">
    <property type="entry name" value="Metallo-depent_PP-like"/>
</dbReference>
<dbReference type="Proteomes" id="UP000604117">
    <property type="component" value="Unassembled WGS sequence"/>
</dbReference>
<evidence type="ECO:0000256" key="1">
    <source>
        <dbReference type="ARBA" id="ARBA00005662"/>
    </source>
</evidence>
<name>A0ABQ4CQP2_9ACTN</name>
<dbReference type="EMBL" id="BONE01000022">
    <property type="protein sequence ID" value="GIF73581.1"/>
    <property type="molecule type" value="Genomic_DNA"/>
</dbReference>
<dbReference type="SUPFAM" id="SSF56300">
    <property type="entry name" value="Metallo-dependent phosphatases"/>
    <property type="match status" value="1"/>
</dbReference>